<protein>
    <submittedName>
        <fullName evidence="1">Uncharacterized protein</fullName>
    </submittedName>
</protein>
<accession>A0ABQ4BKA3</accession>
<name>A0ABQ4BKA3_9ACTN</name>
<gene>
    <name evidence="1" type="ORF">Apa02nite_068290</name>
</gene>
<proteinExistence type="predicted"/>
<keyword evidence="2" id="KW-1185">Reference proteome</keyword>
<evidence type="ECO:0000313" key="2">
    <source>
        <dbReference type="Proteomes" id="UP000624709"/>
    </source>
</evidence>
<organism evidence="1 2">
    <name type="scientific">Actinoplanes palleronii</name>
    <dbReference type="NCBI Taxonomy" id="113570"/>
    <lineage>
        <taxon>Bacteria</taxon>
        <taxon>Bacillati</taxon>
        <taxon>Actinomycetota</taxon>
        <taxon>Actinomycetes</taxon>
        <taxon>Micromonosporales</taxon>
        <taxon>Micromonosporaceae</taxon>
        <taxon>Actinoplanes</taxon>
    </lineage>
</organism>
<comment type="caution">
    <text evidence="1">The sequence shown here is derived from an EMBL/GenBank/DDBJ whole genome shotgun (WGS) entry which is preliminary data.</text>
</comment>
<dbReference type="Proteomes" id="UP000624709">
    <property type="component" value="Unassembled WGS sequence"/>
</dbReference>
<evidence type="ECO:0000313" key="1">
    <source>
        <dbReference type="EMBL" id="GIE70721.1"/>
    </source>
</evidence>
<dbReference type="RefSeq" id="WP_203828721.1">
    <property type="nucleotide sequence ID" value="NZ_BAAATY010000018.1"/>
</dbReference>
<reference evidence="1 2" key="1">
    <citation type="submission" date="2021-01" db="EMBL/GenBank/DDBJ databases">
        <title>Whole genome shotgun sequence of Actinoplanes palleronii NBRC 14916.</title>
        <authorList>
            <person name="Komaki H."/>
            <person name="Tamura T."/>
        </authorList>
    </citation>
    <scope>NUCLEOTIDE SEQUENCE [LARGE SCALE GENOMIC DNA]</scope>
    <source>
        <strain evidence="1 2">NBRC 14916</strain>
    </source>
</reference>
<dbReference type="EMBL" id="BOMS01000110">
    <property type="protein sequence ID" value="GIE70721.1"/>
    <property type="molecule type" value="Genomic_DNA"/>
</dbReference>
<sequence length="97" mass="10445">MQLPIVPRYVGLQYLGTQDSADDLLAAAQAMVLTSTWTLVAVGGTSLTLHEVGEWSDTDWIVPTGSWLIVAPVGVCGLLDDTTFRHQYQPVATVEEG</sequence>